<dbReference type="PANTHER" id="PTHR23152">
    <property type="entry name" value="2-OXOGLUTARATE DEHYDROGENASE"/>
    <property type="match status" value="1"/>
</dbReference>
<accession>A0A143HBZ6</accession>
<feature type="domain" description="Transketolase-like pyrimidine-binding" evidence="7">
    <location>
        <begin position="589"/>
        <end position="785"/>
    </location>
</feature>
<proteinExistence type="inferred from homology"/>
<evidence type="ECO:0000256" key="6">
    <source>
        <dbReference type="HAMAP-Rule" id="MF_01169"/>
    </source>
</evidence>
<reference evidence="9" key="2">
    <citation type="submission" date="2016-03" db="EMBL/GenBank/DDBJ databases">
        <authorList>
            <person name="Ploux O."/>
        </authorList>
    </citation>
    <scope>NUCLEOTIDE SEQUENCE [LARGE SCALE GENOMIC DNA]</scope>
    <source>
        <strain evidence="9">PP9</strain>
    </source>
</reference>
<dbReference type="STRING" id="241244.ATY39_07280"/>
<dbReference type="HAMAP" id="MF_01169">
    <property type="entry name" value="SucA_OdhA"/>
    <property type="match status" value="1"/>
</dbReference>
<dbReference type="EC" id="1.2.4.2" evidence="6"/>
<gene>
    <name evidence="6" type="primary">odhA</name>
    <name evidence="8" type="ORF">ATY39_07280</name>
</gene>
<dbReference type="NCBIfam" id="NF006914">
    <property type="entry name" value="PRK09404.1"/>
    <property type="match status" value="1"/>
</dbReference>
<dbReference type="GO" id="GO:0004591">
    <property type="term" value="F:oxoglutarate dehydrogenase (succinyl-transferring) activity"/>
    <property type="evidence" value="ECO:0007669"/>
    <property type="project" value="UniProtKB-UniRule"/>
</dbReference>
<dbReference type="OrthoDB" id="9759785at2"/>
<comment type="similarity">
    <text evidence="6">Belongs to the alpha-ketoglutarate dehydrogenase family.</text>
</comment>
<dbReference type="PANTHER" id="PTHR23152:SF4">
    <property type="entry name" value="2-OXOADIPATE DEHYDROGENASE COMPLEX COMPONENT E1"/>
    <property type="match status" value="1"/>
</dbReference>
<dbReference type="GO" id="GO:0005829">
    <property type="term" value="C:cytosol"/>
    <property type="evidence" value="ECO:0007669"/>
    <property type="project" value="TreeGrafter"/>
</dbReference>
<comment type="subunit">
    <text evidence="6">Homodimer. Part of the 2-oxoglutarate dehydrogenase (OGDH) complex composed of E1 (2-oxoglutarate dehydrogenase), E2 (dihydrolipoamide succinyltransferase) and E3 (dihydrolipoamide dehydrogenase); the complex contains multiple copies of the three enzymatic components (E1, E2 and E3).</text>
</comment>
<dbReference type="AlphaFoldDB" id="A0A143HBZ6"/>
<keyword evidence="2 6" id="KW-0560">Oxidoreductase</keyword>
<dbReference type="Gene3D" id="3.40.50.12470">
    <property type="match status" value="1"/>
</dbReference>
<dbReference type="CDD" id="cd02016">
    <property type="entry name" value="TPP_E1_OGDC_like"/>
    <property type="match status" value="1"/>
</dbReference>
<evidence type="ECO:0000256" key="2">
    <source>
        <dbReference type="ARBA" id="ARBA00023002"/>
    </source>
</evidence>
<evidence type="ECO:0000313" key="9">
    <source>
        <dbReference type="Proteomes" id="UP000076021"/>
    </source>
</evidence>
<evidence type="ECO:0000256" key="1">
    <source>
        <dbReference type="ARBA" id="ARBA00001964"/>
    </source>
</evidence>
<dbReference type="InterPro" id="IPR011603">
    <property type="entry name" value="2oxoglutarate_DH_E1"/>
</dbReference>
<dbReference type="Gene3D" id="3.40.50.970">
    <property type="match status" value="1"/>
</dbReference>
<dbReference type="KEGG" id="rst:ATY39_07280"/>
<evidence type="ECO:0000259" key="7">
    <source>
        <dbReference type="SMART" id="SM00861"/>
    </source>
</evidence>
<name>A0A143HBZ6_9BACL</name>
<dbReference type="InterPro" id="IPR029061">
    <property type="entry name" value="THDP-binding"/>
</dbReference>
<dbReference type="Pfam" id="PF02779">
    <property type="entry name" value="Transket_pyr"/>
    <property type="match status" value="1"/>
</dbReference>
<dbReference type="Gene3D" id="3.40.50.11610">
    <property type="entry name" value="Multifunctional 2-oxoglutarate metabolism enzyme, C-terminal domain"/>
    <property type="match status" value="1"/>
</dbReference>
<comment type="cofactor">
    <cofactor evidence="1 6">
        <name>thiamine diphosphate</name>
        <dbReference type="ChEBI" id="CHEBI:58937"/>
    </cofactor>
</comment>
<keyword evidence="4 6" id="KW-0324">Glycolysis</keyword>
<dbReference type="GO" id="GO:0006096">
    <property type="term" value="P:glycolytic process"/>
    <property type="evidence" value="ECO:0007669"/>
    <property type="project" value="UniProtKB-UniRule"/>
</dbReference>
<evidence type="ECO:0000313" key="8">
    <source>
        <dbReference type="EMBL" id="AMW99283.1"/>
    </source>
</evidence>
<sequence>MSNNDSLASSPWAAFSGPNLGYVMDMYDLYLTNPEEVDQDLVALFKQYGAPSVNTSNSTATSTVDAGNIEKVLAAVQYAEAIREIGHLAADLYPLNNQPKDFSRIEANAYGLTDADLINMPASILLKDVPASVHNALDAINYLKSIYTEKIAYEFSQVVNKEEKNWIQSKVENGALKTNLSADEKKEILNMLNKVEGFEQFLHKTFVGVKRFSIEGVDSLVVLIDELIRRSENRGTKDVVIGMAHRGRLNVLTHNVHKPYQMMLADFAHVPSELFLPKDGSLEATRGWSNDVKYHLGATYKAPNGSTIKMAYNPSHLEVVSPVVTGQARAAQDATEKPGLPEQDKSKSLAILVHGDAAFAGQGIVTETLNYSRTLEFNTGGSVHIIANNMIGFTTERQDSRSTVYASDPAKGYEVPVIHVNADAPEAVVQVARFAVEYRAMFGKDIVIDLIGYRRYGHNEMDEPMITNPTMYNIVHNHETVRALYGKQLVSENIVTEEDVTKLQKDIKDELQTALDYVKEVGKGHETSLEMPEAVKNGAPKDIATAVEKERLEKMNEELLTFPEEFHVFKKLGKILNRRRDPFQGKGKIDWGHAETLAFGTILQEGTPVRISGQDVQRGTFSQRHLVLHDEQNGNEYVPLHHISGSQASFAPINSPLSEAAMVAYEYGYNLENEKALAIWEAQYGDFANMAQVMFDNFISSTRSKWGVKSGVVISLPHSAEGQGAEHTSARLERFLQSSAENNWTVVMLSSAANYFHLLRRQAKTLGTDAVRPLIMMSPKSLLRNQLVGADVEELTNGEYRPVIVHNTTGQDAEKVKKIVFASGKMAIDLAEKIGSGEGYEHLHLVRVEQLYPFPEEEIAEILAKFPKVKTLAWTQEEPKNMGSWSFADPYMRELAGKGQKVVYVGRDAHSSPAEGDADSYKEAQAKVIDEALSSK</sequence>
<keyword evidence="3 6" id="KW-0786">Thiamine pyrophosphate</keyword>
<dbReference type="InterPro" id="IPR001017">
    <property type="entry name" value="DH_E1"/>
</dbReference>
<dbReference type="InterPro" id="IPR005475">
    <property type="entry name" value="Transketolase-like_Pyr-bd"/>
</dbReference>
<dbReference type="EMBL" id="CP014806">
    <property type="protein sequence ID" value="AMW99283.1"/>
    <property type="molecule type" value="Genomic_DNA"/>
</dbReference>
<dbReference type="Pfam" id="PF00676">
    <property type="entry name" value="E1_dh"/>
    <property type="match status" value="1"/>
</dbReference>
<evidence type="ECO:0000256" key="5">
    <source>
        <dbReference type="ARBA" id="ARBA00051911"/>
    </source>
</evidence>
<comment type="catalytic activity">
    <reaction evidence="5 6">
        <text>N(6)-[(R)-lipoyl]-L-lysyl-[protein] + 2-oxoglutarate + H(+) = N(6)-[(R)-S(8)-succinyldihydrolipoyl]-L-lysyl-[protein] + CO2</text>
        <dbReference type="Rhea" id="RHEA:12188"/>
        <dbReference type="Rhea" id="RHEA-COMP:10474"/>
        <dbReference type="Rhea" id="RHEA-COMP:20092"/>
        <dbReference type="ChEBI" id="CHEBI:15378"/>
        <dbReference type="ChEBI" id="CHEBI:16526"/>
        <dbReference type="ChEBI" id="CHEBI:16810"/>
        <dbReference type="ChEBI" id="CHEBI:83099"/>
        <dbReference type="ChEBI" id="CHEBI:83120"/>
        <dbReference type="EC" id="1.2.4.2"/>
    </reaction>
</comment>
<dbReference type="GO" id="GO:0030976">
    <property type="term" value="F:thiamine pyrophosphate binding"/>
    <property type="evidence" value="ECO:0007669"/>
    <property type="project" value="UniProtKB-UniRule"/>
</dbReference>
<dbReference type="InterPro" id="IPR031717">
    <property type="entry name" value="ODO-1/KGD_C"/>
</dbReference>
<dbReference type="SUPFAM" id="SSF52518">
    <property type="entry name" value="Thiamin diphosphate-binding fold (THDP-binding)"/>
    <property type="match status" value="2"/>
</dbReference>
<dbReference type="PIRSF" id="PIRSF000157">
    <property type="entry name" value="Oxoglu_dh_E1"/>
    <property type="match status" value="1"/>
</dbReference>
<dbReference type="RefSeq" id="WP_066787897.1">
    <property type="nucleotide sequence ID" value="NZ_CP014806.1"/>
</dbReference>
<dbReference type="Proteomes" id="UP000076021">
    <property type="component" value="Chromosome"/>
</dbReference>
<organism evidence="8 9">
    <name type="scientific">Rummeliibacillus stabekisii</name>
    <dbReference type="NCBI Taxonomy" id="241244"/>
    <lineage>
        <taxon>Bacteria</taxon>
        <taxon>Bacillati</taxon>
        <taxon>Bacillota</taxon>
        <taxon>Bacilli</taxon>
        <taxon>Bacillales</taxon>
        <taxon>Caryophanaceae</taxon>
        <taxon>Rummeliibacillus</taxon>
    </lineage>
</organism>
<evidence type="ECO:0000256" key="4">
    <source>
        <dbReference type="ARBA" id="ARBA00023152"/>
    </source>
</evidence>
<comment type="function">
    <text evidence="6">E1 component of the 2-oxoglutarate dehydrogenase (OGDH) complex which catalyzes the decarboxylation of 2-oxoglutarate, the first step in the conversion of 2-oxoglutarate to succinyl-CoA and CO(2).</text>
</comment>
<dbReference type="NCBIfam" id="NF008907">
    <property type="entry name" value="PRK12270.1"/>
    <property type="match status" value="1"/>
</dbReference>
<dbReference type="Pfam" id="PF16870">
    <property type="entry name" value="OxoGdeHyase_C"/>
    <property type="match status" value="1"/>
</dbReference>
<dbReference type="FunFam" id="3.40.50.970:FF:000036">
    <property type="entry name" value="2-oxoglutarate dehydrogenase E1 component"/>
    <property type="match status" value="1"/>
</dbReference>
<dbReference type="SMART" id="SM00861">
    <property type="entry name" value="Transket_pyr"/>
    <property type="match status" value="1"/>
</dbReference>
<protein>
    <recommendedName>
        <fullName evidence="6">2-oxoglutarate dehydrogenase E1 component</fullName>
        <ecNumber evidence="6">1.2.4.2</ecNumber>
    </recommendedName>
    <alternativeName>
        <fullName evidence="6">Alpha-ketoglutarate dehydrogenase</fullName>
    </alternativeName>
</protein>
<keyword evidence="9" id="KW-1185">Reference proteome</keyword>
<dbReference type="GO" id="GO:0006099">
    <property type="term" value="P:tricarboxylic acid cycle"/>
    <property type="evidence" value="ECO:0007669"/>
    <property type="project" value="TreeGrafter"/>
</dbReference>
<dbReference type="InterPro" id="IPR023784">
    <property type="entry name" value="2oxoglutarate_DH_E1_bac"/>
</dbReference>
<dbReference type="InterPro" id="IPR042179">
    <property type="entry name" value="KGD_C_sf"/>
</dbReference>
<evidence type="ECO:0000256" key="3">
    <source>
        <dbReference type="ARBA" id="ARBA00023052"/>
    </source>
</evidence>
<reference evidence="8 9" key="1">
    <citation type="journal article" date="2016" name="Genome Announc.">
        <title>Whole-Genome Sequence of Rummeliibacillus stabekisii Strain PP9 Isolated from Antarctic Soil.</title>
        <authorList>
            <person name="da Mota F.F."/>
            <person name="Vollu R.E."/>
            <person name="Jurelevicius D."/>
            <person name="Seldin L."/>
        </authorList>
    </citation>
    <scope>NUCLEOTIDE SEQUENCE [LARGE SCALE GENOMIC DNA]</scope>
    <source>
        <strain evidence="8 9">PP9</strain>
    </source>
</reference>
<dbReference type="GO" id="GO:0045252">
    <property type="term" value="C:oxoglutarate dehydrogenase complex"/>
    <property type="evidence" value="ECO:0007669"/>
    <property type="project" value="TreeGrafter"/>
</dbReference>
<dbReference type="NCBIfam" id="TIGR00239">
    <property type="entry name" value="2oxo_dh_E1"/>
    <property type="match status" value="1"/>
</dbReference>